<dbReference type="Proteomes" id="UP001358417">
    <property type="component" value="Unassembled WGS sequence"/>
</dbReference>
<organism evidence="1 2">
    <name type="scientific">Exophiala bonariae</name>
    <dbReference type="NCBI Taxonomy" id="1690606"/>
    <lineage>
        <taxon>Eukaryota</taxon>
        <taxon>Fungi</taxon>
        <taxon>Dikarya</taxon>
        <taxon>Ascomycota</taxon>
        <taxon>Pezizomycotina</taxon>
        <taxon>Eurotiomycetes</taxon>
        <taxon>Chaetothyriomycetidae</taxon>
        <taxon>Chaetothyriales</taxon>
        <taxon>Herpotrichiellaceae</taxon>
        <taxon>Exophiala</taxon>
    </lineage>
</organism>
<dbReference type="RefSeq" id="XP_064699713.1">
    <property type="nucleotide sequence ID" value="XM_064845951.1"/>
</dbReference>
<comment type="caution">
    <text evidence="1">The sequence shown here is derived from an EMBL/GenBank/DDBJ whole genome shotgun (WGS) entry which is preliminary data.</text>
</comment>
<keyword evidence="2" id="KW-1185">Reference proteome</keyword>
<evidence type="ECO:0000313" key="2">
    <source>
        <dbReference type="Proteomes" id="UP001358417"/>
    </source>
</evidence>
<protein>
    <submittedName>
        <fullName evidence="1">Uncharacterized protein</fullName>
    </submittedName>
</protein>
<gene>
    <name evidence="1" type="ORF">LTR84_002337</name>
</gene>
<dbReference type="AlphaFoldDB" id="A0AAV9MRE0"/>
<name>A0AAV9MRE0_9EURO</name>
<accession>A0AAV9MRE0</accession>
<evidence type="ECO:0000313" key="1">
    <source>
        <dbReference type="EMBL" id="KAK5041879.1"/>
    </source>
</evidence>
<proteinExistence type="predicted"/>
<dbReference type="EMBL" id="JAVRRD010000121">
    <property type="protein sequence ID" value="KAK5041879.1"/>
    <property type="molecule type" value="Genomic_DNA"/>
</dbReference>
<sequence>MALELGFEVVSSEALPNMVKGGYENWTDHIQAKAQQLAGGLSMSQEVLKEKRIVARDQLYRGLVEEFKAQHPTFTQYRLGNDLQPERPVVKVIASMAGVVVVLRKPVLQ</sequence>
<reference evidence="1 2" key="1">
    <citation type="submission" date="2023-08" db="EMBL/GenBank/DDBJ databases">
        <title>Black Yeasts Isolated from many extreme environments.</title>
        <authorList>
            <person name="Coleine C."/>
            <person name="Stajich J.E."/>
            <person name="Selbmann L."/>
        </authorList>
    </citation>
    <scope>NUCLEOTIDE SEQUENCE [LARGE SCALE GENOMIC DNA]</scope>
    <source>
        <strain evidence="1 2">CCFEE 5792</strain>
    </source>
</reference>
<dbReference type="GeneID" id="89970549"/>